<evidence type="ECO:0000313" key="3">
    <source>
        <dbReference type="EMBL" id="KAL3072547.1"/>
    </source>
</evidence>
<accession>A0ABD2HXB5</accession>
<feature type="region of interest" description="Disordered" evidence="1">
    <location>
        <begin position="87"/>
        <end position="108"/>
    </location>
</feature>
<dbReference type="Proteomes" id="UP001620645">
    <property type="component" value="Unassembled WGS sequence"/>
</dbReference>
<name>A0ABD2HXB5_HETSC</name>
<feature type="transmembrane region" description="Helical" evidence="2">
    <location>
        <begin position="296"/>
        <end position="315"/>
    </location>
</feature>
<feature type="compositionally biased region" description="Basic and acidic residues" evidence="1">
    <location>
        <begin position="17"/>
        <end position="39"/>
    </location>
</feature>
<feature type="compositionally biased region" description="Polar residues" evidence="1">
    <location>
        <begin position="87"/>
        <end position="105"/>
    </location>
</feature>
<dbReference type="AlphaFoldDB" id="A0ABD2HXB5"/>
<evidence type="ECO:0000313" key="4">
    <source>
        <dbReference type="Proteomes" id="UP001620645"/>
    </source>
</evidence>
<sequence length="378" mass="40848">MKTYGKHQVPMFDGEEKEEKKVGTERTEGKGTRLSQQKDEYLEQKSASALIKVAPSDFPIAQRVSSLRSNGVKLKTHPTIALLNGTNNEQNIRKSASTPSLQTKPLQGKEDRLQLRSEFDRTVPNAAQMLLAAREREKQMAMASPRNVGTRLPPLRIEMEECKKGEDGGQGMIATVATRPLPQLQPLKQCQNAIENSALAQPVPPPPYNATEFLPNSSPITTNISNVPSNQCLGNLQNFPRRRPSSADAIVTNVHKPLPAISAQIGPKRYAMLSRGGYFVKRRANRFLCTTKVKCALVGGFFSVPVLVFALMLLLSSDGFSPHSAEVSSPSSVAASSTAASAPISPVSAPSDVNIVGGAIFQPISMQNASGDNKMMTL</sequence>
<gene>
    <name evidence="3" type="ORF">niasHS_017521</name>
</gene>
<keyword evidence="4" id="KW-1185">Reference proteome</keyword>
<dbReference type="EMBL" id="JBICCN010000373">
    <property type="protein sequence ID" value="KAL3072547.1"/>
    <property type="molecule type" value="Genomic_DNA"/>
</dbReference>
<organism evidence="3 4">
    <name type="scientific">Heterodera schachtii</name>
    <name type="common">Sugarbeet cyst nematode worm</name>
    <name type="synonym">Tylenchus schachtii</name>
    <dbReference type="NCBI Taxonomy" id="97005"/>
    <lineage>
        <taxon>Eukaryota</taxon>
        <taxon>Metazoa</taxon>
        <taxon>Ecdysozoa</taxon>
        <taxon>Nematoda</taxon>
        <taxon>Chromadorea</taxon>
        <taxon>Rhabditida</taxon>
        <taxon>Tylenchina</taxon>
        <taxon>Tylenchomorpha</taxon>
        <taxon>Tylenchoidea</taxon>
        <taxon>Heteroderidae</taxon>
        <taxon>Heteroderinae</taxon>
        <taxon>Heterodera</taxon>
    </lineage>
</organism>
<feature type="region of interest" description="Disordered" evidence="1">
    <location>
        <begin position="1"/>
        <end position="39"/>
    </location>
</feature>
<comment type="caution">
    <text evidence="3">The sequence shown here is derived from an EMBL/GenBank/DDBJ whole genome shotgun (WGS) entry which is preliminary data.</text>
</comment>
<reference evidence="3 4" key="1">
    <citation type="submission" date="2024-10" db="EMBL/GenBank/DDBJ databases">
        <authorList>
            <person name="Kim D."/>
        </authorList>
    </citation>
    <scope>NUCLEOTIDE SEQUENCE [LARGE SCALE GENOMIC DNA]</scope>
    <source>
        <strain evidence="3">Taebaek</strain>
    </source>
</reference>
<evidence type="ECO:0000256" key="1">
    <source>
        <dbReference type="SAM" id="MobiDB-lite"/>
    </source>
</evidence>
<protein>
    <submittedName>
        <fullName evidence="3">Uncharacterized protein</fullName>
    </submittedName>
</protein>
<keyword evidence="2" id="KW-0472">Membrane</keyword>
<proteinExistence type="predicted"/>
<keyword evidence="2" id="KW-1133">Transmembrane helix</keyword>
<evidence type="ECO:0000256" key="2">
    <source>
        <dbReference type="SAM" id="Phobius"/>
    </source>
</evidence>
<keyword evidence="2" id="KW-0812">Transmembrane</keyword>